<dbReference type="Pfam" id="PF01618">
    <property type="entry name" value="MotA_ExbB"/>
    <property type="match status" value="1"/>
</dbReference>
<dbReference type="OrthoDB" id="9805133at2"/>
<evidence type="ECO:0000256" key="4">
    <source>
        <dbReference type="ARBA" id="ARBA00022989"/>
    </source>
</evidence>
<dbReference type="InterPro" id="IPR002898">
    <property type="entry name" value="MotA_ExbB_proton_chnl"/>
</dbReference>
<keyword evidence="4 7" id="KW-1133">Transmembrane helix</keyword>
<feature type="transmembrane region" description="Helical" evidence="7">
    <location>
        <begin position="184"/>
        <end position="206"/>
    </location>
</feature>
<evidence type="ECO:0000256" key="2">
    <source>
        <dbReference type="ARBA" id="ARBA00022475"/>
    </source>
</evidence>
<comment type="caution">
    <text evidence="9">The sequence shown here is derived from an EMBL/GenBank/DDBJ whole genome shotgun (WGS) entry which is preliminary data.</text>
</comment>
<keyword evidence="3 7" id="KW-0812">Transmembrane</keyword>
<keyword evidence="5 7" id="KW-0472">Membrane</keyword>
<dbReference type="AlphaFoldDB" id="A0A0N0XMD7"/>
<dbReference type="STRING" id="857265.WG78_00165"/>
<dbReference type="EMBL" id="LAQT01000001">
    <property type="protein sequence ID" value="KPC55026.1"/>
    <property type="molecule type" value="Genomic_DNA"/>
</dbReference>
<dbReference type="InterPro" id="IPR050790">
    <property type="entry name" value="ExbB/TolQ_transport"/>
</dbReference>
<keyword evidence="6" id="KW-0653">Protein transport</keyword>
<reference evidence="9 10" key="1">
    <citation type="submission" date="2015-07" db="EMBL/GenBank/DDBJ databases">
        <title>Draft genome sequence of the Amantichitinum ursilacus IGB-41, a new chitin-degrading bacterium.</title>
        <authorList>
            <person name="Kirstahler P."/>
            <person name="Guenther M."/>
            <person name="Grumaz C."/>
            <person name="Rupp S."/>
            <person name="Zibek S."/>
            <person name="Sohn K."/>
        </authorList>
    </citation>
    <scope>NUCLEOTIDE SEQUENCE [LARGE SCALE GENOMIC DNA]</scope>
    <source>
        <strain evidence="9 10">IGB-41</strain>
    </source>
</reference>
<name>A0A0N0XMD7_9NEIS</name>
<dbReference type="GO" id="GO:0005886">
    <property type="term" value="C:plasma membrane"/>
    <property type="evidence" value="ECO:0007669"/>
    <property type="project" value="UniProtKB-SubCell"/>
</dbReference>
<evidence type="ECO:0000256" key="6">
    <source>
        <dbReference type="RuleBase" id="RU004057"/>
    </source>
</evidence>
<organism evidence="9 10">
    <name type="scientific">Amantichitinum ursilacus</name>
    <dbReference type="NCBI Taxonomy" id="857265"/>
    <lineage>
        <taxon>Bacteria</taxon>
        <taxon>Pseudomonadati</taxon>
        <taxon>Pseudomonadota</taxon>
        <taxon>Betaproteobacteria</taxon>
        <taxon>Neisseriales</taxon>
        <taxon>Chitinibacteraceae</taxon>
        <taxon>Amantichitinum</taxon>
    </lineage>
</organism>
<dbReference type="Proteomes" id="UP000037939">
    <property type="component" value="Unassembled WGS sequence"/>
</dbReference>
<gene>
    <name evidence="9" type="primary">exbB_1</name>
    <name evidence="9" type="ORF">WG78_00165</name>
</gene>
<evidence type="ECO:0000259" key="8">
    <source>
        <dbReference type="Pfam" id="PF01618"/>
    </source>
</evidence>
<keyword evidence="10" id="KW-1185">Reference proteome</keyword>
<evidence type="ECO:0000256" key="1">
    <source>
        <dbReference type="ARBA" id="ARBA00004651"/>
    </source>
</evidence>
<feature type="transmembrane region" description="Helical" evidence="7">
    <location>
        <begin position="143"/>
        <end position="164"/>
    </location>
</feature>
<protein>
    <submittedName>
        <fullName evidence="9">Biopolymer transport protein ExbB</fullName>
    </submittedName>
</protein>
<accession>A0A0N0XMD7</accession>
<dbReference type="GO" id="GO:0017038">
    <property type="term" value="P:protein import"/>
    <property type="evidence" value="ECO:0007669"/>
    <property type="project" value="TreeGrafter"/>
</dbReference>
<keyword evidence="6" id="KW-0813">Transport</keyword>
<comment type="subcellular location">
    <subcellularLocation>
        <location evidence="1">Cell membrane</location>
        <topology evidence="1">Multi-pass membrane protein</topology>
    </subcellularLocation>
    <subcellularLocation>
        <location evidence="6">Membrane</location>
        <topology evidence="6">Multi-pass membrane protein</topology>
    </subcellularLocation>
</comment>
<evidence type="ECO:0000256" key="3">
    <source>
        <dbReference type="ARBA" id="ARBA00022692"/>
    </source>
</evidence>
<dbReference type="PANTHER" id="PTHR30625">
    <property type="entry name" value="PROTEIN TOLQ"/>
    <property type="match status" value="1"/>
</dbReference>
<feature type="domain" description="MotA/TolQ/ExbB proton channel" evidence="8">
    <location>
        <begin position="105"/>
        <end position="213"/>
    </location>
</feature>
<sequence>MATEIPLAGAAVAAHLSPLALFLQADSVVKAIMILLAVASVASWGVILDKLLKFGRLQKQARAWLAGAASEPSLRPLENELATHPDDPFARIHSAITAEWRESHRRGLTGNSHDKDSLKERLNRVGQIALGVEIERLQKGLQVLATIGSVAPFVGLFGTVWGIINAFQGIAATNNTSLAVVAPGIAEALFATALGLVAAIPAVVAYNRAAGDLGNYANRLGTLIGLTEVELSRRLSANEAPSVRVQQDPARRSEIGQLAAEAA</sequence>
<evidence type="ECO:0000313" key="10">
    <source>
        <dbReference type="Proteomes" id="UP000037939"/>
    </source>
</evidence>
<keyword evidence="2" id="KW-1003">Cell membrane</keyword>
<feature type="transmembrane region" description="Helical" evidence="7">
    <location>
        <begin position="31"/>
        <end position="52"/>
    </location>
</feature>
<dbReference type="PANTHER" id="PTHR30625:SF3">
    <property type="entry name" value="TOL-PAL SYSTEM PROTEIN TOLQ"/>
    <property type="match status" value="1"/>
</dbReference>
<comment type="similarity">
    <text evidence="6">Belongs to the exbB/tolQ family.</text>
</comment>
<dbReference type="RefSeq" id="WP_053935762.1">
    <property type="nucleotide sequence ID" value="NZ_LAQT01000001.1"/>
</dbReference>
<evidence type="ECO:0000256" key="7">
    <source>
        <dbReference type="SAM" id="Phobius"/>
    </source>
</evidence>
<evidence type="ECO:0000256" key="5">
    <source>
        <dbReference type="ARBA" id="ARBA00023136"/>
    </source>
</evidence>
<evidence type="ECO:0000313" key="9">
    <source>
        <dbReference type="EMBL" id="KPC55026.1"/>
    </source>
</evidence>
<dbReference type="PATRIC" id="fig|857265.3.peg.34"/>
<proteinExistence type="inferred from homology"/>